<dbReference type="KEGG" id="spib:G8759_28580"/>
<evidence type="ECO:0000313" key="1">
    <source>
        <dbReference type="EMBL" id="QIP17995.1"/>
    </source>
</evidence>
<gene>
    <name evidence="1" type="ORF">G8759_28580</name>
</gene>
<evidence type="ECO:0000313" key="2">
    <source>
        <dbReference type="Proteomes" id="UP000501802"/>
    </source>
</evidence>
<organism evidence="1 2">
    <name type="scientific">Spirosoma aureum</name>
    <dbReference type="NCBI Taxonomy" id="2692134"/>
    <lineage>
        <taxon>Bacteria</taxon>
        <taxon>Pseudomonadati</taxon>
        <taxon>Bacteroidota</taxon>
        <taxon>Cytophagia</taxon>
        <taxon>Cytophagales</taxon>
        <taxon>Cytophagaceae</taxon>
        <taxon>Spirosoma</taxon>
    </lineage>
</organism>
<sequence length="440" mass="48634">MRTFWYAGLLLLTGIVLFACQSGDLNVGQSVINPQELLVQSIDSVTIQTSTVLKTDSFPTSPDQNILIGQWTDAKTGRLTARGIAALDYASNSFTTQTTLRLDSLVLELGYAYTYGDTASVFNMSVYRLNRPLASQLFYNTTPASYETKPFLQQAIIPRPVTGTRPVRMRIPADIAQAFYAKLVSGEINNSTTLEEFFPGFAFVSQSTANNTFLAFATGSTSGLRLYYHDTDINQTASNVLFPLSSLHFTQLQNDRSGTVLSSLKTRSDAVNSRQTDNTTSISWGAGLQTRIEFPFLGEFARPDQFVDLNSALLVIKPVRQSILDNAAPVLNLAIYEVNGQNDIIATVPGTSSGSTQAIAQYLLNPYIPLLDDTYTFDLTYYIGQIIKRKIPNRALLLTTYPNPQNGTPTLRELIQRVTLGNQQRQNDPMKLQLYMTSSL</sequence>
<dbReference type="Pfam" id="PF14092">
    <property type="entry name" value="DUF4270"/>
    <property type="match status" value="1"/>
</dbReference>
<keyword evidence="2" id="KW-1185">Reference proteome</keyword>
<dbReference type="EMBL" id="CP050063">
    <property type="protein sequence ID" value="QIP17995.1"/>
    <property type="molecule type" value="Genomic_DNA"/>
</dbReference>
<protein>
    <submittedName>
        <fullName evidence="1">DUF4270 domain-containing protein</fullName>
    </submittedName>
</protein>
<dbReference type="AlphaFoldDB" id="A0A6G9B0A3"/>
<dbReference type="Proteomes" id="UP000501802">
    <property type="component" value="Chromosome"/>
</dbReference>
<name>A0A6G9B0A3_9BACT</name>
<accession>A0A6G9B0A3</accession>
<dbReference type="InterPro" id="IPR025366">
    <property type="entry name" value="DUF4270"/>
</dbReference>
<proteinExistence type="predicted"/>
<dbReference type="PROSITE" id="PS51257">
    <property type="entry name" value="PROKAR_LIPOPROTEIN"/>
    <property type="match status" value="1"/>
</dbReference>
<reference evidence="1 2" key="1">
    <citation type="submission" date="2020-03" db="EMBL/GenBank/DDBJ databases">
        <authorList>
            <person name="Kim M.K."/>
        </authorList>
    </citation>
    <scope>NUCLEOTIDE SEQUENCE [LARGE SCALE GENOMIC DNA]</scope>
    <source>
        <strain evidence="1 2">BT328</strain>
    </source>
</reference>